<gene>
    <name evidence="2" type="ORF">CEW87_08865</name>
</gene>
<proteinExistence type="predicted"/>
<evidence type="ECO:0000313" key="2">
    <source>
        <dbReference type="EMBL" id="AWI79469.1"/>
    </source>
</evidence>
<evidence type="ECO:0000259" key="1">
    <source>
        <dbReference type="Pfam" id="PF06527"/>
    </source>
</evidence>
<dbReference type="Pfam" id="PF06527">
    <property type="entry name" value="TniQ"/>
    <property type="match status" value="1"/>
</dbReference>
<dbReference type="EMBL" id="CP022188">
    <property type="protein sequence ID" value="AWI79469.1"/>
    <property type="molecule type" value="Genomic_DNA"/>
</dbReference>
<dbReference type="AlphaFoldDB" id="A0A2U8H0G4"/>
<name>A0A2U8H0G4_9RHOO</name>
<dbReference type="InterPro" id="IPR009492">
    <property type="entry name" value="TniQ"/>
</dbReference>
<organism evidence="2 3">
    <name type="scientific">Parazoarcus communis</name>
    <dbReference type="NCBI Taxonomy" id="41977"/>
    <lineage>
        <taxon>Bacteria</taxon>
        <taxon>Pseudomonadati</taxon>
        <taxon>Pseudomonadota</taxon>
        <taxon>Betaproteobacteria</taxon>
        <taxon>Rhodocyclales</taxon>
        <taxon>Zoogloeaceae</taxon>
        <taxon>Parazoarcus</taxon>
    </lineage>
</organism>
<accession>A0A2U8H0G4</accession>
<dbReference type="RefSeq" id="WP_108972359.1">
    <property type="nucleotide sequence ID" value="NZ_CP022188.1"/>
</dbReference>
<feature type="domain" description="TniQ" evidence="1">
    <location>
        <begin position="22"/>
        <end position="160"/>
    </location>
</feature>
<protein>
    <recommendedName>
        <fullName evidence="1">TniQ domain-containing protein</fullName>
    </recommendedName>
</protein>
<sequence>MGTPHPRHTRNALVNEGWALPVALQPDELLSSWLARAALTQGCDPLVLTGSIWPSWRVWARDPDRGLSKAQVDALASVSGIDTSTLHTTSLRTTAATIARGPLESYAIWPWILAQGTRNRMRHGGLQYCPICLKEDGKPYFRRQWRLAWHTGCVKHGVLLADRCTHCHAPLEPHRLSAEDGHLARCATCVSDLRQVDTLPVVESALTFQNTADDVLTTGVGVYGTTQLSPADWFELSRYFLTILRKASLTQSGKLRALIRELGINSVQLNPPATGLPLELLPVGERMQLLSALWRLLSAGPEGFRAATHAALLTRGYLHHTKQPVPASVLTLLESLPGQIGIGSYPARDKSGAPRSKQTVMRMHARLLRRMNAASR</sequence>
<reference evidence="2 3" key="1">
    <citation type="submission" date="2017-06" db="EMBL/GenBank/DDBJ databases">
        <title>Azoarcus sp. TSNA42 complete genome sequence.</title>
        <authorList>
            <person name="Woo J.-H."/>
            <person name="Kim H.-S."/>
        </authorList>
    </citation>
    <scope>NUCLEOTIDE SEQUENCE [LARGE SCALE GENOMIC DNA]</scope>
    <source>
        <strain evidence="2 3">TSNA42</strain>
    </source>
</reference>
<evidence type="ECO:0000313" key="3">
    <source>
        <dbReference type="Proteomes" id="UP000244902"/>
    </source>
</evidence>
<dbReference type="Proteomes" id="UP000244902">
    <property type="component" value="Chromosome"/>
</dbReference>